<proteinExistence type="predicted"/>
<feature type="transmembrane region" description="Helical" evidence="2">
    <location>
        <begin position="1850"/>
        <end position="1876"/>
    </location>
</feature>
<dbReference type="VEuPathDB" id="PlasmoDB:PVLDE_1302160"/>
<protein>
    <submittedName>
        <fullName evidence="4">Rhoptry neck protein 2, putative</fullName>
    </submittedName>
</protein>
<accession>A0A6V7SMJ5</accession>
<feature type="region of interest" description="Disordered" evidence="1">
    <location>
        <begin position="1429"/>
        <end position="1451"/>
    </location>
</feature>
<evidence type="ECO:0000256" key="1">
    <source>
        <dbReference type="SAM" id="MobiDB-lite"/>
    </source>
</evidence>
<evidence type="ECO:0000313" key="4">
    <source>
        <dbReference type="EMBL" id="CAD2100364.1"/>
    </source>
</evidence>
<keyword evidence="2" id="KW-0472">Membrane</keyword>
<evidence type="ECO:0000313" key="5">
    <source>
        <dbReference type="Proteomes" id="UP000515308"/>
    </source>
</evidence>
<feature type="compositionally biased region" description="Acidic residues" evidence="1">
    <location>
        <begin position="610"/>
        <end position="622"/>
    </location>
</feature>
<feature type="region of interest" description="Disordered" evidence="1">
    <location>
        <begin position="600"/>
        <end position="649"/>
    </location>
</feature>
<organism evidence="4 5">
    <name type="scientific">Plasmodium vinckei lentum</name>
    <dbReference type="NCBI Taxonomy" id="138297"/>
    <lineage>
        <taxon>Eukaryota</taxon>
        <taxon>Sar</taxon>
        <taxon>Alveolata</taxon>
        <taxon>Apicomplexa</taxon>
        <taxon>Aconoidasida</taxon>
        <taxon>Haemosporida</taxon>
        <taxon>Plasmodiidae</taxon>
        <taxon>Plasmodium</taxon>
        <taxon>Plasmodium (Vinckeia)</taxon>
    </lineage>
</organism>
<sequence>MLKATIGVILFICVNIDIIRAEPKENVVNTKFVRQQSPTYNPNKKGDVIFYMPEYNGGMHGASNNSANINFKNNLTHNVNVGRNTVAGAYPALDYYSGNSTNVNSPYKNNQKQFQSMNYQKQGSFGNKLEHTNRSVYSYNNKKNSYSSDGNNNYATGSWENRERSDINGGNNNSHGLYGNIYDKINNNNDKENNKTYKSYLNLYVSDNRISPIGTNGRPGHLISHFNNPNQKHEFSHGFDGSFNQNNLGTNYEGNYGFNGINAKGKGENEKFDNYGNNVGTDNAIEYPKMVNGNNVGTDDTMQHPQMVNGNNVGTDDTMQYPKMVNGNNVGTDNAIEYPKMVNGNNVGTDDTMQHPQMVNGNNVGTDDTMQYPKMVNGNNVGTDDTMQHPQMVNGNNVGSDNGIEYPKMVNGNNVGTDDTMQHPQMVNGNNVGTDNAIEYPKMVNGNNVGTDDTMQYPKMVNGNNVGTDDTMQHPQMVNGNNAGSDNGIEYPKMVNGNNVGTDYTMQHPQMVNGNNVGSDYTIQHPQMVNGNNLGSDKNIEYHKVVNGNNNVVPNFTGNDQEIFNNIRSLRPVNHEELYKNKMNPIIYNLHRAQNYNDSATSYSTSVSDSDFDSDIEYDSDSESNGSNNKAIKYNSGNSSDSGSVVSYESGLSSENQNIKGGSYDAANMFYIDNAQDREIKEKLMDSSESDDEIENPLHIKIPEGNINYHFSNYMNFDKKNILISNDTELLKMIGTDFSVEMRNYCGKKSIFPKKGDYLNVSFEYSKELEEIREQAKNVLFKRKIKLINKENNILKQIENSLKREKLSTDNEDIKSAPKSNELKDDKASILTNKYNKLLEEYICHVLSNNPGGSPFEKLYYHNLAIGEIMKPIKTKYNNEATASVALNYEVYILSSSNIYLFGHMLLLSLAYLSYNSYFTKGTKSFYSMETLLLANSDYSFFMFNEMCNVYYKPNKSFKKDLTFIPIELRPGRYTTYVGERRIICDTLELILNAVSLININEIYNVFYKNNVNGYENSVSFSNNAIRVFSQVCPRHREKNSINCSFEDSTLYKKNVSENDINEIENQKELKKAFDLLNTFSEMENTSNNNNYQHGHYIKLIMEQNLYTDFYKYLFWYDNRELIKTPNPGKEITNKAEISKYIYNQYMEMHKSLESKFNIPPLYSVKRKAIIAFYSLIDKYADFIKNKKMRSLYLKFVSYTRHYLFMNCTPTATSKSNFDFMQLMLNELQSETNVPLKLIVRGNYFKMLDDLAKKDSLFYINLFILSSLSNKNPVKSYYNGKRELLKVSLSEKFATSTSAFIPHKLRRIVIGMKKGILKKKLLKALMKNRLLQHIPINLLENITTTFRFTTHSFATTILAQNAHRGLARLNYKNKNPSEFVKSVFSKGGFPQYADKLMGEWFSKGFEEYKHEKIVNQNMENEIDNELANLNGSATPGLKDDNNLLNEKNKNDNTLGQKRIDKLIYNEHDKWDHYINKEYVKALSAWIDINKEEGFVSPNIFQAIQDSKYLLENNIEDNIFFSRTPKPTKQSAFRNVLNKTLSLGKMLLRKPSFKVDHAVWFGATINMNKGFALLKKVSELHKLIRHEDESWLINEAFIEIVDHIISMRTPSNISFQAGYLRNPAMPLINPFYHQLSHEERLKELQHYMCYDHCSSLWKMLSTFALHHLKNPDSLQTYEEKFSKNSLGNQMTDKDFVNNFKMILGGDAALHFYDNLLPKSMKKELKSMKYGVSLSFSFSLKVAKMVFGEMQLPHLSHMFYAQAPYFGHFIGKWQKERQQGRLKEVLAAMTLGTLSTYTMLSAMDITQHAKDIGMGPSTSCYTSLVPPPKSICIQQSVKAVLTNSTLASMKSVFSVGLFAAITPYLFAPMAGLALWGVLKSQFKVVNRIDMALKGAFKNMWNKFMSLKGIRRLKTVFKKLKMIKKKMIQKTEQNLAEIQQNPEAEQNHKAAVEEIHNTTKGNYHYISYAKIAI</sequence>
<reference evidence="4 5" key="1">
    <citation type="submission" date="2020-08" db="EMBL/GenBank/DDBJ databases">
        <authorList>
            <person name="Ramaprasad A."/>
        </authorList>
    </citation>
    <scope>NUCLEOTIDE SEQUENCE [LARGE SCALE GENOMIC DNA]</scope>
</reference>
<evidence type="ECO:0000256" key="2">
    <source>
        <dbReference type="SAM" id="Phobius"/>
    </source>
</evidence>
<feature type="compositionally biased region" description="Basic and acidic residues" evidence="1">
    <location>
        <begin position="1437"/>
        <end position="1450"/>
    </location>
</feature>
<feature type="signal peptide" evidence="3">
    <location>
        <begin position="1"/>
        <end position="21"/>
    </location>
</feature>
<evidence type="ECO:0000256" key="3">
    <source>
        <dbReference type="SAM" id="SignalP"/>
    </source>
</evidence>
<keyword evidence="3" id="KW-0732">Signal</keyword>
<keyword evidence="2" id="KW-0812">Transmembrane</keyword>
<feature type="compositionally biased region" description="Low complexity" evidence="1">
    <location>
        <begin position="634"/>
        <end position="649"/>
    </location>
</feature>
<gene>
    <name evidence="4" type="ORF">PVLDE_1302160</name>
</gene>
<feature type="compositionally biased region" description="Low complexity" evidence="1">
    <location>
        <begin position="600"/>
        <end position="609"/>
    </location>
</feature>
<keyword evidence="2" id="KW-1133">Transmembrane helix</keyword>
<dbReference type="Proteomes" id="UP000515308">
    <property type="component" value="Chromosome PVLDE_13"/>
</dbReference>
<name>A0A6V7SMJ5_PLAVN</name>
<dbReference type="EMBL" id="LR865375">
    <property type="protein sequence ID" value="CAD2100364.1"/>
    <property type="molecule type" value="Genomic_DNA"/>
</dbReference>
<feature type="chain" id="PRO_5028285869" evidence="3">
    <location>
        <begin position="22"/>
        <end position="1970"/>
    </location>
</feature>